<dbReference type="Pfam" id="PF07238">
    <property type="entry name" value="PilZ"/>
    <property type="match status" value="1"/>
</dbReference>
<dbReference type="Gene3D" id="2.40.10.220">
    <property type="entry name" value="predicted glycosyltransferase like domains"/>
    <property type="match status" value="1"/>
</dbReference>
<proteinExistence type="predicted"/>
<feature type="domain" description="PilZ" evidence="1">
    <location>
        <begin position="6"/>
        <end position="100"/>
    </location>
</feature>
<reference evidence="2" key="1">
    <citation type="submission" date="2018-06" db="EMBL/GenBank/DDBJ databases">
        <authorList>
            <person name="Zhirakovskaya E."/>
        </authorList>
    </citation>
    <scope>NUCLEOTIDE SEQUENCE</scope>
</reference>
<protein>
    <recommendedName>
        <fullName evidence="1">PilZ domain-containing protein</fullName>
    </recommendedName>
</protein>
<name>A0A3B0YRU5_9ZZZZ</name>
<dbReference type="GO" id="GO:0035438">
    <property type="term" value="F:cyclic-di-GMP binding"/>
    <property type="evidence" value="ECO:0007669"/>
    <property type="project" value="InterPro"/>
</dbReference>
<gene>
    <name evidence="2" type="ORF">MNBD_GAMMA16-826</name>
</gene>
<dbReference type="InterPro" id="IPR009875">
    <property type="entry name" value="PilZ_domain"/>
</dbReference>
<dbReference type="EMBL" id="UOFO01000012">
    <property type="protein sequence ID" value="VAW83598.1"/>
    <property type="molecule type" value="Genomic_DNA"/>
</dbReference>
<evidence type="ECO:0000313" key="2">
    <source>
        <dbReference type="EMBL" id="VAW83598.1"/>
    </source>
</evidence>
<organism evidence="2">
    <name type="scientific">hydrothermal vent metagenome</name>
    <dbReference type="NCBI Taxonomy" id="652676"/>
    <lineage>
        <taxon>unclassified sequences</taxon>
        <taxon>metagenomes</taxon>
        <taxon>ecological metagenomes</taxon>
    </lineage>
</organism>
<accession>A0A3B0YRU5</accession>
<sequence>MTTEARHYERSPIPRYHKQGSFHIISDDKEFHYLRANNISKGGICIDIPSPLHTGDPVQFRYISKTEKLELEGTVAWCKEEQTADYANFQIGLQFNTEEQTMSANLYKLFV</sequence>
<dbReference type="AlphaFoldDB" id="A0A3B0YRU5"/>
<evidence type="ECO:0000259" key="1">
    <source>
        <dbReference type="Pfam" id="PF07238"/>
    </source>
</evidence>
<dbReference type="SUPFAM" id="SSF141371">
    <property type="entry name" value="PilZ domain-like"/>
    <property type="match status" value="1"/>
</dbReference>